<evidence type="ECO:0000256" key="1">
    <source>
        <dbReference type="SAM" id="SignalP"/>
    </source>
</evidence>
<evidence type="ECO:0000313" key="3">
    <source>
        <dbReference type="Proteomes" id="UP000807342"/>
    </source>
</evidence>
<sequence>MNCRLVTAFIISSMVALVAASPIPAVADVVADVAAREPEIEVPAARGCGQNCW</sequence>
<evidence type="ECO:0000313" key="2">
    <source>
        <dbReference type="EMBL" id="KAF9448552.1"/>
    </source>
</evidence>
<keyword evidence="3" id="KW-1185">Reference proteome</keyword>
<proteinExistence type="predicted"/>
<feature type="chain" id="PRO_5040384907" evidence="1">
    <location>
        <begin position="21"/>
        <end position="53"/>
    </location>
</feature>
<dbReference type="Proteomes" id="UP000807342">
    <property type="component" value="Unassembled WGS sequence"/>
</dbReference>
<name>A0A9P6C273_9AGAR</name>
<protein>
    <submittedName>
        <fullName evidence="2">Uncharacterized protein</fullName>
    </submittedName>
</protein>
<keyword evidence="1" id="KW-0732">Signal</keyword>
<comment type="caution">
    <text evidence="2">The sequence shown here is derived from an EMBL/GenBank/DDBJ whole genome shotgun (WGS) entry which is preliminary data.</text>
</comment>
<reference evidence="2" key="1">
    <citation type="submission" date="2020-11" db="EMBL/GenBank/DDBJ databases">
        <authorList>
            <consortium name="DOE Joint Genome Institute"/>
            <person name="Ahrendt S."/>
            <person name="Riley R."/>
            <person name="Andreopoulos W."/>
            <person name="Labutti K."/>
            <person name="Pangilinan J."/>
            <person name="Ruiz-Duenas F.J."/>
            <person name="Barrasa J.M."/>
            <person name="Sanchez-Garcia M."/>
            <person name="Camarero S."/>
            <person name="Miyauchi S."/>
            <person name="Serrano A."/>
            <person name="Linde D."/>
            <person name="Babiker R."/>
            <person name="Drula E."/>
            <person name="Ayuso-Fernandez I."/>
            <person name="Pacheco R."/>
            <person name="Padilla G."/>
            <person name="Ferreira P."/>
            <person name="Barriuso J."/>
            <person name="Kellner H."/>
            <person name="Castanera R."/>
            <person name="Alfaro M."/>
            <person name="Ramirez L."/>
            <person name="Pisabarro A.G."/>
            <person name="Kuo A."/>
            <person name="Tritt A."/>
            <person name="Lipzen A."/>
            <person name="He G."/>
            <person name="Yan M."/>
            <person name="Ng V."/>
            <person name="Cullen D."/>
            <person name="Martin F."/>
            <person name="Rosso M.-N."/>
            <person name="Henrissat B."/>
            <person name="Hibbett D."/>
            <person name="Martinez A.T."/>
            <person name="Grigoriev I.V."/>
        </authorList>
    </citation>
    <scope>NUCLEOTIDE SEQUENCE</scope>
    <source>
        <strain evidence="2">MF-IS2</strain>
    </source>
</reference>
<gene>
    <name evidence="2" type="ORF">P691DRAFT_775314</name>
</gene>
<accession>A0A9P6C273</accession>
<dbReference type="EMBL" id="MU151157">
    <property type="protein sequence ID" value="KAF9448552.1"/>
    <property type="molecule type" value="Genomic_DNA"/>
</dbReference>
<dbReference type="AlphaFoldDB" id="A0A9P6C273"/>
<feature type="signal peptide" evidence="1">
    <location>
        <begin position="1"/>
        <end position="20"/>
    </location>
</feature>
<organism evidence="2 3">
    <name type="scientific">Macrolepiota fuliginosa MF-IS2</name>
    <dbReference type="NCBI Taxonomy" id="1400762"/>
    <lineage>
        <taxon>Eukaryota</taxon>
        <taxon>Fungi</taxon>
        <taxon>Dikarya</taxon>
        <taxon>Basidiomycota</taxon>
        <taxon>Agaricomycotina</taxon>
        <taxon>Agaricomycetes</taxon>
        <taxon>Agaricomycetidae</taxon>
        <taxon>Agaricales</taxon>
        <taxon>Agaricineae</taxon>
        <taxon>Agaricaceae</taxon>
        <taxon>Macrolepiota</taxon>
    </lineage>
</organism>